<sequence>MDIDDAMLSDEPAPDEQPLDRAKRRYLRKRRSRLLPHPDATTTTKPSSSSEFVELRPEVVDFPRLHWREEALYFHDTFAMPWEKDKHYRMLYHLEKKYFPHQSLDNAFVSADAAPASDADMSLVFFDDEKKEDEGGERVVSKKGGDSDDKGEVLERKVEDFFRSLNKGPGQADTKAKRPGAEPRQVKREVPREEERPQPYLVTRTTELPPRWDGPAGTDVLIDRPKGDAFPLPFGALQVLGFSPKGWTSFTVCGKLRRLVKVQKVGHAGTLDPMATGLLIVCVGKATKIVDRFTSMYPSISTMVCWTFFYSGVANEFTLLKGFGEASPNNNLLGSQLVMLLFNAAGNLIERFYPEKRLFRGNHGNTSKMKILERQQHHSRVRYGKFLQCFLPLRQNLIFRVTCSKGTYIRSLCADLGKALGSCAHLTALRRDSIGEYSVNDAWNFDELEQQITKGYL</sequence>
<comment type="similarity">
    <text evidence="1">Belongs to the pseudouridine synthase TruB family.</text>
</comment>
<dbReference type="Pfam" id="PF01509">
    <property type="entry name" value="TruB_N"/>
    <property type="match status" value="1"/>
</dbReference>
<feature type="domain" description="Pseudouridine synthase II N-terminal" evidence="6">
    <location>
        <begin position="257"/>
        <end position="294"/>
    </location>
</feature>
<evidence type="ECO:0000259" key="6">
    <source>
        <dbReference type="Pfam" id="PF01509"/>
    </source>
</evidence>
<evidence type="ECO:0000256" key="1">
    <source>
        <dbReference type="ARBA" id="ARBA00008999"/>
    </source>
</evidence>
<feature type="compositionally biased region" description="Polar residues" evidence="5">
    <location>
        <begin position="40"/>
        <end position="50"/>
    </location>
</feature>
<dbReference type="InterPro" id="IPR032819">
    <property type="entry name" value="TruB_C"/>
</dbReference>
<protein>
    <recommendedName>
        <fullName evidence="2">tRNA pseudouridine(55) synthase</fullName>
        <ecNumber evidence="2">5.4.99.25</ecNumber>
    </recommendedName>
</protein>
<dbReference type="Pfam" id="PF16198">
    <property type="entry name" value="TruB_C_2"/>
    <property type="match status" value="1"/>
</dbReference>
<evidence type="ECO:0000256" key="5">
    <source>
        <dbReference type="SAM" id="MobiDB-lite"/>
    </source>
</evidence>
<dbReference type="GO" id="GO:0003723">
    <property type="term" value="F:RNA binding"/>
    <property type="evidence" value="ECO:0007669"/>
    <property type="project" value="InterPro"/>
</dbReference>
<keyword evidence="9" id="KW-1185">Reference proteome</keyword>
<dbReference type="GO" id="GO:1990481">
    <property type="term" value="P:mRNA pseudouridine synthesis"/>
    <property type="evidence" value="ECO:0007669"/>
    <property type="project" value="TreeGrafter"/>
</dbReference>
<dbReference type="Gene3D" id="3.30.2350.10">
    <property type="entry name" value="Pseudouridine synthase"/>
    <property type="match status" value="2"/>
</dbReference>
<keyword evidence="3" id="KW-0819">tRNA processing</keyword>
<feature type="compositionally biased region" description="Basic and acidic residues" evidence="5">
    <location>
        <begin position="174"/>
        <end position="197"/>
    </location>
</feature>
<evidence type="ECO:0000313" key="8">
    <source>
        <dbReference type="EMBL" id="CAD6335025.1"/>
    </source>
</evidence>
<feature type="domain" description="tRNA pseudouridylate synthase B C-terminal" evidence="7">
    <location>
        <begin position="410"/>
        <end position="451"/>
    </location>
</feature>
<dbReference type="EMBL" id="CAJGYO010000017">
    <property type="protein sequence ID" value="CAD6335025.1"/>
    <property type="molecule type" value="Genomic_DNA"/>
</dbReference>
<accession>A0A811RYF7</accession>
<name>A0A811RYF7_9POAL</name>
<evidence type="ECO:0000256" key="4">
    <source>
        <dbReference type="ARBA" id="ARBA00023235"/>
    </source>
</evidence>
<dbReference type="GO" id="GO:0006400">
    <property type="term" value="P:tRNA modification"/>
    <property type="evidence" value="ECO:0007669"/>
    <property type="project" value="TreeGrafter"/>
</dbReference>
<dbReference type="InterPro" id="IPR002501">
    <property type="entry name" value="PsdUridine_synth_N"/>
</dbReference>
<evidence type="ECO:0000256" key="2">
    <source>
        <dbReference type="ARBA" id="ARBA00012787"/>
    </source>
</evidence>
<dbReference type="SUPFAM" id="SSF55120">
    <property type="entry name" value="Pseudouridine synthase"/>
    <property type="match status" value="1"/>
</dbReference>
<feature type="compositionally biased region" description="Basic residues" evidence="5">
    <location>
        <begin position="22"/>
        <end position="34"/>
    </location>
</feature>
<organism evidence="8 9">
    <name type="scientific">Miscanthus lutarioriparius</name>
    <dbReference type="NCBI Taxonomy" id="422564"/>
    <lineage>
        <taxon>Eukaryota</taxon>
        <taxon>Viridiplantae</taxon>
        <taxon>Streptophyta</taxon>
        <taxon>Embryophyta</taxon>
        <taxon>Tracheophyta</taxon>
        <taxon>Spermatophyta</taxon>
        <taxon>Magnoliopsida</taxon>
        <taxon>Liliopsida</taxon>
        <taxon>Poales</taxon>
        <taxon>Poaceae</taxon>
        <taxon>PACMAD clade</taxon>
        <taxon>Panicoideae</taxon>
        <taxon>Andropogonodae</taxon>
        <taxon>Andropogoneae</taxon>
        <taxon>Saccharinae</taxon>
        <taxon>Miscanthus</taxon>
    </lineage>
</organism>
<dbReference type="GO" id="GO:0160148">
    <property type="term" value="F:tRNA pseudouridine(55) synthase activity"/>
    <property type="evidence" value="ECO:0007669"/>
    <property type="project" value="UniProtKB-EC"/>
</dbReference>
<dbReference type="PANTHER" id="PTHR13767:SF2">
    <property type="entry name" value="PSEUDOURIDYLATE SYNTHASE TRUB1"/>
    <property type="match status" value="1"/>
</dbReference>
<gene>
    <name evidence="8" type="ORF">NCGR_LOCUS59123</name>
</gene>
<dbReference type="EC" id="5.4.99.25" evidence="2"/>
<comment type="caution">
    <text evidence="8">The sequence shown here is derived from an EMBL/GenBank/DDBJ whole genome shotgun (WGS) entry which is preliminary data.</text>
</comment>
<dbReference type="InterPro" id="IPR020103">
    <property type="entry name" value="PsdUridine_synth_cat_dom_sf"/>
</dbReference>
<reference evidence="8" key="1">
    <citation type="submission" date="2020-10" db="EMBL/GenBank/DDBJ databases">
        <authorList>
            <person name="Han B."/>
            <person name="Lu T."/>
            <person name="Zhao Q."/>
            <person name="Huang X."/>
            <person name="Zhao Y."/>
        </authorList>
    </citation>
    <scope>NUCLEOTIDE SEQUENCE</scope>
</reference>
<keyword evidence="4" id="KW-0413">Isomerase</keyword>
<evidence type="ECO:0000256" key="3">
    <source>
        <dbReference type="ARBA" id="ARBA00022694"/>
    </source>
</evidence>
<dbReference type="PANTHER" id="PTHR13767">
    <property type="entry name" value="TRNA-PSEUDOURIDINE SYNTHASE"/>
    <property type="match status" value="1"/>
</dbReference>
<evidence type="ECO:0000259" key="7">
    <source>
        <dbReference type="Pfam" id="PF16198"/>
    </source>
</evidence>
<proteinExistence type="inferred from homology"/>
<dbReference type="AlphaFoldDB" id="A0A811RYF7"/>
<evidence type="ECO:0000313" key="9">
    <source>
        <dbReference type="Proteomes" id="UP000604825"/>
    </source>
</evidence>
<feature type="compositionally biased region" description="Acidic residues" evidence="5">
    <location>
        <begin position="1"/>
        <end position="14"/>
    </location>
</feature>
<dbReference type="GO" id="GO:0005634">
    <property type="term" value="C:nucleus"/>
    <property type="evidence" value="ECO:0007669"/>
    <property type="project" value="TreeGrafter"/>
</dbReference>
<dbReference type="OrthoDB" id="9995526at2759"/>
<feature type="region of interest" description="Disordered" evidence="5">
    <location>
        <begin position="1"/>
        <end position="50"/>
    </location>
</feature>
<dbReference type="InterPro" id="IPR014780">
    <property type="entry name" value="tRNA_psdUridine_synth_TruB"/>
</dbReference>
<feature type="region of interest" description="Disordered" evidence="5">
    <location>
        <begin position="165"/>
        <end position="200"/>
    </location>
</feature>
<dbReference type="Proteomes" id="UP000604825">
    <property type="component" value="Unassembled WGS sequence"/>
</dbReference>